<evidence type="ECO:0000313" key="5">
    <source>
        <dbReference type="Proteomes" id="UP000708298"/>
    </source>
</evidence>
<reference evidence="4" key="1">
    <citation type="journal article" date="2021" name="Microorganisms">
        <title>Acidisoma silvae sp. nov. and Acidisomacellulosilytica sp. nov., Two Acidophilic Bacteria Isolated from Decaying Wood, Hydrolyzing Cellulose and Producing Poly-3-hydroxybutyrate.</title>
        <authorList>
            <person name="Mieszkin S."/>
            <person name="Pouder E."/>
            <person name="Uroz S."/>
            <person name="Simon-Colin C."/>
            <person name="Alain K."/>
        </authorList>
    </citation>
    <scope>NUCLEOTIDE SEQUENCE</scope>
    <source>
        <strain evidence="4">HW T2.11</strain>
    </source>
</reference>
<protein>
    <submittedName>
        <fullName evidence="4">Autotransporter outer membrane beta-barrel domain-containing protein</fullName>
    </submittedName>
</protein>
<evidence type="ECO:0000256" key="2">
    <source>
        <dbReference type="SAM" id="SignalP"/>
    </source>
</evidence>
<dbReference type="SUPFAM" id="SSF103515">
    <property type="entry name" value="Autotransporter"/>
    <property type="match status" value="1"/>
</dbReference>
<proteinExistence type="predicted"/>
<dbReference type="SMART" id="SM00869">
    <property type="entry name" value="Autotransporter"/>
    <property type="match status" value="1"/>
</dbReference>
<evidence type="ECO:0000256" key="1">
    <source>
        <dbReference type="SAM" id="MobiDB-lite"/>
    </source>
</evidence>
<sequence length="2006" mass="191151">MMGRDRRVLLQSLRAFTCLVPVFAIGVPASAAMAQVLSESNKGANGTGSFPGSPGASITKSYDKTTLVARNFNAAVSLSSTGGTGSSSGTRGGNGGAVTLTLSGNAGGTRLGNDTAIAALVSVLSLGGAGGTNSTAAGAGGAGGTVTVTVTGTATTVSNYYAALWARSVGGAAGTGGTSVPAASPGGNGGAVTVTIGPTGVISTSGSNAIGVYAQSVGGAGVARDASFASADVSQGGNGGAVTFTNNGTITTTGASSSAVYLASVGGNGGVQAVSSGAQTGGKGGNGGTVVAYQNGTIRTTGNYSFGIVAQSAGGNGGKGAGSLFGIGGDGGEAGSGGSVTVTNTGSITTSGTGSAGIVADSTGGGTLYSSFQTAAPGSATAAGGGGAGGSTLFGAFPGKGGQGADGGTVAVYNSGSIATAGTNAYGILAQSVGGVGGAGGGATSLGLFFSSASAANGGGGGNGGSVTVLPYAGWTLPDTLSNVTLTNEPTITTTGASATGIFAQSVGGGGGTGGAAWSLSAGALFDASVSIGGKGGQGGTGGEVDVGNLATISTSGNYANGILAQSVGGGGGNGGSATATAVSVGAELPTIGITVAVGGSGGLGGNGGDVTVANLGAISTSGQQAAAIFAQSIGGGGGNGGATAASTQLVGLDGAFGVSTAVGGSGGSGGVSGNVSVVNEGQLLTTGAFSNGITAQSVGGGGGDGGVATAKTGTGFGISTDLANALWGSNAGTVLLDTYTSSLTSSLDSGLTVALNFAVGGSGGDGGSGGAVTVTNSGTIQTTSLNSTGIFAQSIGGGGGTAEGVGSTGSASKASSDVSLDLNVTVGGSGGLGGNGGTVTVENAASGVIDTAENGSSGIVAQSIGGGGGSAGSQGVTSTASSTVAVKFKTDSATITKAGVKYTKLINYTKSGYKVVTKALAAKGVEGIDYVLSKAVTLVGGTKGSYLADYNKWIKSLNDASEATRSGLSSALVDKVSAAGVTIPVDVGLNVGVGGTGGSGGNGGNVTVANDGSILVYGDQSDGILAQSIGGGGGVGGNGALNQGNAINVGLSVGGTGGSGGVGGDVAVTNAGDITTLGSLSQGILAQSVGGGGGIGGASSGSAKGLSLSKALQVGGSGGSSQNAGTVSAINSGVIETLGDQSQAIMAQSIGGGGGVSLLEGTPDVSDDTAGQSGTAQSTTEISLTPSLAFADVIGGSGGGGGSGSTVSIENDGLIVTAGAASFGILAQSIGGGGGAALNSNLASLTSMVAKLGATGASGNGGVVTVNLSGASDLLTLGDGSIGVVAQSVGGGGGYGGTASWLTSTVSSTAASGNGSAIAVAVGADADILTMGAQADGLYLQSLGGGGGLVTNAIGPVVVAENSSASRTGTGGTGGAITVDGRGSIVTLGDDASAIIAQSGMQKADGSLDPSKAGGNITINWDGTLVGGDGTGVGVLIDGGATNTLTIGADGDLSALSGNAVQASFGNDTVNDAGTITGSIDLDGGKAGESNAVNILTGGVLNAGDVLDVGAAGLVTNRGRLNIAQSDVIGTTNVTGNFVNSGGTIGADVDYDTLQSDLLNVSGAAQLNSGQIAVNLIDLPSAFNPADMPAVSVVTAQSLSVNSAFMASPTVALTYGLVNTGSNAEGVKITQANFMPQSVSSLPDVTDNMKSVAQALQGAWDAGNLDDYSQVFTYLGNITDPETYAHTLSMSDDEQAAVPAMAMLFSALQFQKTLHSCPVFVEDTTLLNEQDCVYLRNIASASTMAGNAGGSGYHGSSYAVELGGEKQFAPGWFIGGAIAPGQSWSADSADNSEASSNTLDVGIVVKHFVTSRLLLAGSLSYGNQSTTLSRTETGTEDGTLTTQAQQELNRGTGRLRAEYDIPFKDWYIRPMMDVDLTYTHMTPFTESGGSFLDVSYKATDKVVPDLSPTFEIGKRLDYKNLVARLYADIGMTWFIDPTWQQEGSFVGLPDASFSTYAFTPALVGNFAVGAQLVAWHNLSLEAEYDGTYSPAYVNNMGTIRADWRF</sequence>
<feature type="compositionally biased region" description="Polar residues" evidence="1">
    <location>
        <begin position="1170"/>
        <end position="1181"/>
    </location>
</feature>
<keyword evidence="2" id="KW-0732">Signal</keyword>
<organism evidence="4 5">
    <name type="scientific">Acidisoma silvae</name>
    <dbReference type="NCBI Taxonomy" id="2802396"/>
    <lineage>
        <taxon>Bacteria</taxon>
        <taxon>Pseudomonadati</taxon>
        <taxon>Pseudomonadota</taxon>
        <taxon>Alphaproteobacteria</taxon>
        <taxon>Acetobacterales</taxon>
        <taxon>Acidocellaceae</taxon>
        <taxon>Acidisoma</taxon>
    </lineage>
</organism>
<evidence type="ECO:0000259" key="3">
    <source>
        <dbReference type="PROSITE" id="PS51208"/>
    </source>
</evidence>
<comment type="caution">
    <text evidence="4">The sequence shown here is derived from an EMBL/GenBank/DDBJ whole genome shotgun (WGS) entry which is preliminary data.</text>
</comment>
<accession>A0A964DYR9</accession>
<dbReference type="PROSITE" id="PS51208">
    <property type="entry name" value="AUTOTRANSPORTER"/>
    <property type="match status" value="1"/>
</dbReference>
<feature type="region of interest" description="Disordered" evidence="1">
    <location>
        <begin position="1158"/>
        <end position="1181"/>
    </location>
</feature>
<dbReference type="Proteomes" id="UP000708298">
    <property type="component" value="Unassembled WGS sequence"/>
</dbReference>
<dbReference type="EMBL" id="JAESVB010000004">
    <property type="protein sequence ID" value="MCB8875685.1"/>
    <property type="molecule type" value="Genomic_DNA"/>
</dbReference>
<reference evidence="4" key="2">
    <citation type="submission" date="2021-01" db="EMBL/GenBank/DDBJ databases">
        <authorList>
            <person name="Mieszkin S."/>
            <person name="Pouder E."/>
            <person name="Alain K."/>
        </authorList>
    </citation>
    <scope>NUCLEOTIDE SEQUENCE</scope>
    <source>
        <strain evidence="4">HW T2.11</strain>
    </source>
</reference>
<dbReference type="InterPro" id="IPR036709">
    <property type="entry name" value="Autotransporte_beta_dom_sf"/>
</dbReference>
<gene>
    <name evidence="4" type="ORF">ASILVAE211_10870</name>
</gene>
<dbReference type="RefSeq" id="WP_227321347.1">
    <property type="nucleotide sequence ID" value="NZ_JAESVB010000004.1"/>
</dbReference>
<feature type="chain" id="PRO_5037845203" evidence="2">
    <location>
        <begin position="35"/>
        <end position="2006"/>
    </location>
</feature>
<evidence type="ECO:0000313" key="4">
    <source>
        <dbReference type="EMBL" id="MCB8875685.1"/>
    </source>
</evidence>
<dbReference type="InterPro" id="IPR005546">
    <property type="entry name" value="Autotransporte_beta"/>
</dbReference>
<feature type="signal peptide" evidence="2">
    <location>
        <begin position="1"/>
        <end position="34"/>
    </location>
</feature>
<feature type="domain" description="Autotransporter" evidence="3">
    <location>
        <begin position="1727"/>
        <end position="2006"/>
    </location>
</feature>
<keyword evidence="5" id="KW-1185">Reference proteome</keyword>
<name>A0A964DYR9_9PROT</name>